<dbReference type="Pfam" id="PF07690">
    <property type="entry name" value="MFS_1"/>
    <property type="match status" value="1"/>
</dbReference>
<feature type="transmembrane region" description="Helical" evidence="4">
    <location>
        <begin position="110"/>
        <end position="134"/>
    </location>
</feature>
<feature type="transmembrane region" description="Helical" evidence="4">
    <location>
        <begin position="313"/>
        <end position="337"/>
    </location>
</feature>
<keyword evidence="1 4" id="KW-0812">Transmembrane</keyword>
<keyword evidence="7" id="KW-1185">Reference proteome</keyword>
<feature type="transmembrane region" description="Helical" evidence="4">
    <location>
        <begin position="85"/>
        <end position="104"/>
    </location>
</feature>
<proteinExistence type="predicted"/>
<protein>
    <submittedName>
        <fullName evidence="6">MFS transporter</fullName>
    </submittedName>
</protein>
<evidence type="ECO:0000256" key="2">
    <source>
        <dbReference type="ARBA" id="ARBA00022989"/>
    </source>
</evidence>
<dbReference type="PANTHER" id="PTHR23534:SF1">
    <property type="entry name" value="MAJOR FACILITATOR SUPERFAMILY PROTEIN"/>
    <property type="match status" value="1"/>
</dbReference>
<feature type="transmembrane region" description="Helical" evidence="4">
    <location>
        <begin position="146"/>
        <end position="165"/>
    </location>
</feature>
<dbReference type="InterPro" id="IPR020846">
    <property type="entry name" value="MFS_dom"/>
</dbReference>
<dbReference type="Proteomes" id="UP000188879">
    <property type="component" value="Unassembled WGS sequence"/>
</dbReference>
<dbReference type="PROSITE" id="PS50850">
    <property type="entry name" value="MFS"/>
    <property type="match status" value="1"/>
</dbReference>
<keyword evidence="2 4" id="KW-1133">Transmembrane helix</keyword>
<dbReference type="RefSeq" id="WP_076956823.1">
    <property type="nucleotide sequence ID" value="NZ_MLCO01000062.1"/>
</dbReference>
<feature type="transmembrane region" description="Helical" evidence="4">
    <location>
        <begin position="221"/>
        <end position="241"/>
    </location>
</feature>
<evidence type="ECO:0000256" key="1">
    <source>
        <dbReference type="ARBA" id="ARBA00022692"/>
    </source>
</evidence>
<accession>A0A1V2H4C3</accession>
<feature type="transmembrane region" description="Helical" evidence="4">
    <location>
        <begin position="56"/>
        <end position="78"/>
    </location>
</feature>
<feature type="transmembrane region" description="Helical" evidence="4">
    <location>
        <begin position="349"/>
        <end position="372"/>
    </location>
</feature>
<organism evidence="6 7">
    <name type="scientific">Teichococcus deserti</name>
    <dbReference type="NCBI Taxonomy" id="1817963"/>
    <lineage>
        <taxon>Bacteria</taxon>
        <taxon>Pseudomonadati</taxon>
        <taxon>Pseudomonadota</taxon>
        <taxon>Alphaproteobacteria</taxon>
        <taxon>Acetobacterales</taxon>
        <taxon>Roseomonadaceae</taxon>
        <taxon>Roseomonas</taxon>
    </lineage>
</organism>
<dbReference type="SUPFAM" id="SSF103473">
    <property type="entry name" value="MFS general substrate transporter"/>
    <property type="match status" value="1"/>
</dbReference>
<feature type="transmembrane region" description="Helical" evidence="4">
    <location>
        <begin position="21"/>
        <end position="50"/>
    </location>
</feature>
<gene>
    <name evidence="6" type="ORF">BKE38_07980</name>
</gene>
<feature type="domain" description="Major facilitator superfamily (MFS) profile" evidence="5">
    <location>
        <begin position="222"/>
        <end position="413"/>
    </location>
</feature>
<evidence type="ECO:0000256" key="4">
    <source>
        <dbReference type="SAM" id="Phobius"/>
    </source>
</evidence>
<name>A0A1V2H4C3_9PROT</name>
<evidence type="ECO:0000256" key="3">
    <source>
        <dbReference type="ARBA" id="ARBA00023136"/>
    </source>
</evidence>
<comment type="caution">
    <text evidence="6">The sequence shown here is derived from an EMBL/GenBank/DDBJ whole genome shotgun (WGS) entry which is preliminary data.</text>
</comment>
<dbReference type="InterPro" id="IPR011701">
    <property type="entry name" value="MFS"/>
</dbReference>
<evidence type="ECO:0000313" key="7">
    <source>
        <dbReference type="Proteomes" id="UP000188879"/>
    </source>
</evidence>
<evidence type="ECO:0000313" key="6">
    <source>
        <dbReference type="EMBL" id="ONG55869.1"/>
    </source>
</evidence>
<dbReference type="AlphaFoldDB" id="A0A1V2H4C3"/>
<sequence>MSQATAAPPPPDHYRHERGNVLRLAVAQALAGANSVVVYATGAIVGATLAPSRALATLPISLFVVGMAVCTLPAGMIAQRHGRRAAFLTGTGCGVLTGLLAMLAVLFGAFWLFCLATFFGGAYAAVVLSFRFAAADCAPPERRPRALSAVMAGGVFAGVIGPQLVTHTMDLWLPHVFAATYLAQSAVAALSALLLLGIRLPKPGAAEAGRGRPLGVIIRQPRFVTAVICGVVSYLLMNFLMTAAPLAMQMCGLSQESSNLGLQWHVIAMYGPSFFTGRLITRFGAPRVVAAGLLLTAAAAAVGLTGIDVAHFWATLILLGLGWNFGFVGASALVLECHRAEERTRVQSFNDFVVFGTMAFGSFLSGGLLTAYGWDMVLWLSFAPLVLAIGALVATAGARAAAAAEAEAIGQPR</sequence>
<feature type="transmembrane region" description="Helical" evidence="4">
    <location>
        <begin position="177"/>
        <end position="200"/>
    </location>
</feature>
<reference evidence="6 7" key="1">
    <citation type="submission" date="2016-10" db="EMBL/GenBank/DDBJ databases">
        <title>Draft Genome sequence of Roseomonas sp. strain M3.</title>
        <authorList>
            <person name="Subhash Y."/>
            <person name="Lee S."/>
        </authorList>
    </citation>
    <scope>NUCLEOTIDE SEQUENCE [LARGE SCALE GENOMIC DNA]</scope>
    <source>
        <strain evidence="6 7">M3</strain>
    </source>
</reference>
<evidence type="ECO:0000259" key="5">
    <source>
        <dbReference type="PROSITE" id="PS50850"/>
    </source>
</evidence>
<dbReference type="GO" id="GO:0022857">
    <property type="term" value="F:transmembrane transporter activity"/>
    <property type="evidence" value="ECO:0007669"/>
    <property type="project" value="InterPro"/>
</dbReference>
<dbReference type="Gene3D" id="1.20.1250.20">
    <property type="entry name" value="MFS general substrate transporter like domains"/>
    <property type="match status" value="1"/>
</dbReference>
<feature type="transmembrane region" description="Helical" evidence="4">
    <location>
        <begin position="378"/>
        <end position="398"/>
    </location>
</feature>
<feature type="transmembrane region" description="Helical" evidence="4">
    <location>
        <begin position="261"/>
        <end position="281"/>
    </location>
</feature>
<dbReference type="EMBL" id="MLCO01000062">
    <property type="protein sequence ID" value="ONG55869.1"/>
    <property type="molecule type" value="Genomic_DNA"/>
</dbReference>
<feature type="transmembrane region" description="Helical" evidence="4">
    <location>
        <begin position="288"/>
        <end position="307"/>
    </location>
</feature>
<dbReference type="PANTHER" id="PTHR23534">
    <property type="entry name" value="MFS PERMEASE"/>
    <property type="match status" value="1"/>
</dbReference>
<dbReference type="InterPro" id="IPR036259">
    <property type="entry name" value="MFS_trans_sf"/>
</dbReference>
<keyword evidence="3 4" id="KW-0472">Membrane</keyword>
<dbReference type="OrthoDB" id="8558006at2"/>